<feature type="transmembrane region" description="Helical" evidence="2">
    <location>
        <begin position="22"/>
        <end position="43"/>
    </location>
</feature>
<gene>
    <name evidence="3" type="ORF">A9Q84_16020</name>
</gene>
<proteinExistence type="predicted"/>
<evidence type="ECO:0000313" key="3">
    <source>
        <dbReference type="EMBL" id="OUR95343.1"/>
    </source>
</evidence>
<dbReference type="InterPro" id="IPR050330">
    <property type="entry name" value="Bact_OuterMem_StrucFunc"/>
</dbReference>
<name>A0A1Y5F439_9BACT</name>
<sequence>MNDDDDDDYKEDGSVWTSYSDMFTTMAIIFLVLFVFALLRSGVSTLTAIKEKKEKEAFIQGSISKKNKNENNKILVNMQNEINDMQEFSKVIDDKMKKINKFAKKMKKHKTLVAKSLNKQTLAQVALNSTQKNLTKKNEIVDRQSKELKKLNTHIESFHKEITRLKREKIDLIKAKSKVAHKVSELRKENKTQLVTVKNTEKSVKEIKKSFERKEKENGQLQNVNSSLTLKIKEKDQSIETFSKKINNRDIELSKISKKMKYVQNYTENLKNEIEIKSKSIQDLKGRLSTLKMESNKYRNEVNQSNSEIQKLESGIKGLHSKNNSQENQIENMKNSSGSMAKKLSQARSNLADAQEKNRRISRGIASVRNNIRSKIGQNIALKLQNENLKVKVDPATGSVTLKMDDEFQFKRNDFKLSTKAKNTLKRIIPLYVEAIFNDPKTYKYIECVNIIGHASPRYKKEFVSPNRLENEEAYIYNMELSTNRAKEIVKYIFSKDFGQFNNKSKFRQKISAIGRSFSDPISRAPSSTSHDDCGKFDCTSSRRVEIRFTLKEDRRIWDKVENIN</sequence>
<keyword evidence="2" id="KW-1133">Transmembrane helix</keyword>
<dbReference type="Gene3D" id="3.30.1330.60">
    <property type="entry name" value="OmpA-like domain"/>
    <property type="match status" value="1"/>
</dbReference>
<dbReference type="EMBL" id="MAAO01000008">
    <property type="protein sequence ID" value="OUR95343.1"/>
    <property type="molecule type" value="Genomic_DNA"/>
</dbReference>
<feature type="coiled-coil region" evidence="1">
    <location>
        <begin position="141"/>
        <end position="168"/>
    </location>
</feature>
<dbReference type="Gene3D" id="1.10.287.1490">
    <property type="match status" value="1"/>
</dbReference>
<keyword evidence="2" id="KW-0812">Transmembrane</keyword>
<evidence type="ECO:0000256" key="1">
    <source>
        <dbReference type="SAM" id="Coils"/>
    </source>
</evidence>
<keyword evidence="2" id="KW-0472">Membrane</keyword>
<organism evidence="3 4">
    <name type="scientific">Halobacteriovorax marinus</name>
    <dbReference type="NCBI Taxonomy" id="97084"/>
    <lineage>
        <taxon>Bacteria</taxon>
        <taxon>Pseudomonadati</taxon>
        <taxon>Bdellovibrionota</taxon>
        <taxon>Bacteriovoracia</taxon>
        <taxon>Bacteriovoracales</taxon>
        <taxon>Halobacteriovoraceae</taxon>
        <taxon>Halobacteriovorax</taxon>
    </lineage>
</organism>
<evidence type="ECO:0000256" key="2">
    <source>
        <dbReference type="SAM" id="Phobius"/>
    </source>
</evidence>
<dbReference type="AlphaFoldDB" id="A0A1Y5F439"/>
<accession>A0A1Y5F439</accession>
<evidence type="ECO:0000313" key="4">
    <source>
        <dbReference type="Proteomes" id="UP000196531"/>
    </source>
</evidence>
<reference evidence="4" key="1">
    <citation type="journal article" date="2017" name="Proc. Natl. Acad. Sci. U.S.A.">
        <title>Simulation of Deepwater Horizon oil plume reveals substrate specialization within a complex community of hydrocarbon-degraders.</title>
        <authorList>
            <person name="Hu P."/>
            <person name="Dubinsky E.A."/>
            <person name="Probst A.J."/>
            <person name="Wang J."/>
            <person name="Sieber C.M.K."/>
            <person name="Tom L.M."/>
            <person name="Gardinali P."/>
            <person name="Banfield J.F."/>
            <person name="Atlas R.M."/>
            <person name="Andersen G.L."/>
        </authorList>
    </citation>
    <scope>NUCLEOTIDE SEQUENCE [LARGE SCALE GENOMIC DNA]</scope>
</reference>
<feature type="coiled-coil region" evidence="1">
    <location>
        <begin position="197"/>
        <end position="224"/>
    </location>
</feature>
<comment type="caution">
    <text evidence="3">The sequence shown here is derived from an EMBL/GenBank/DDBJ whole genome shotgun (WGS) entry which is preliminary data.</text>
</comment>
<dbReference type="SUPFAM" id="SSF103088">
    <property type="entry name" value="OmpA-like"/>
    <property type="match status" value="1"/>
</dbReference>
<dbReference type="Proteomes" id="UP000196531">
    <property type="component" value="Unassembled WGS sequence"/>
</dbReference>
<feature type="coiled-coil region" evidence="1">
    <location>
        <begin position="267"/>
        <end position="364"/>
    </location>
</feature>
<dbReference type="InterPro" id="IPR036737">
    <property type="entry name" value="OmpA-like_sf"/>
</dbReference>
<protein>
    <submittedName>
        <fullName evidence="3">Uncharacterized protein</fullName>
    </submittedName>
</protein>
<keyword evidence="1" id="KW-0175">Coiled coil</keyword>
<dbReference type="PANTHER" id="PTHR30329">
    <property type="entry name" value="STATOR ELEMENT OF FLAGELLAR MOTOR COMPLEX"/>
    <property type="match status" value="1"/>
</dbReference>
<dbReference type="PANTHER" id="PTHR30329:SF21">
    <property type="entry name" value="LIPOPROTEIN YIAD-RELATED"/>
    <property type="match status" value="1"/>
</dbReference>